<proteinExistence type="predicted"/>
<comment type="caution">
    <text evidence="1">The sequence shown here is derived from an EMBL/GenBank/DDBJ whole genome shotgun (WGS) entry which is preliminary data.</text>
</comment>
<accession>T0YQZ5</accession>
<dbReference type="AlphaFoldDB" id="T0YQZ5"/>
<gene>
    <name evidence="1" type="ORF">B1A_18226</name>
</gene>
<feature type="non-terminal residue" evidence="1">
    <location>
        <position position="1"/>
    </location>
</feature>
<keyword evidence="1" id="KW-0808">Transferase</keyword>
<reference evidence="1" key="2">
    <citation type="journal article" date="2014" name="ISME J.">
        <title>Microbial stratification in low pH oxic and suboxic macroscopic growths along an acid mine drainage.</title>
        <authorList>
            <person name="Mendez-Garcia C."/>
            <person name="Mesa V."/>
            <person name="Sprenger R.R."/>
            <person name="Richter M."/>
            <person name="Diez M.S."/>
            <person name="Solano J."/>
            <person name="Bargiela R."/>
            <person name="Golyshina O.V."/>
            <person name="Manteca A."/>
            <person name="Ramos J.L."/>
            <person name="Gallego J.R."/>
            <person name="Llorente I."/>
            <person name="Martins Dos Santos V.A."/>
            <person name="Jensen O.N."/>
            <person name="Pelaez A.I."/>
            <person name="Sanchez J."/>
            <person name="Ferrer M."/>
        </authorList>
    </citation>
    <scope>NUCLEOTIDE SEQUENCE</scope>
</reference>
<name>T0YQZ5_9ZZZZ</name>
<dbReference type="GO" id="GO:0016740">
    <property type="term" value="F:transferase activity"/>
    <property type="evidence" value="ECO:0007669"/>
    <property type="project" value="UniProtKB-KW"/>
</dbReference>
<protein>
    <submittedName>
        <fullName evidence="1">Glycosyltransferase</fullName>
    </submittedName>
</protein>
<organism evidence="1">
    <name type="scientific">mine drainage metagenome</name>
    <dbReference type="NCBI Taxonomy" id="410659"/>
    <lineage>
        <taxon>unclassified sequences</taxon>
        <taxon>metagenomes</taxon>
        <taxon>ecological metagenomes</taxon>
    </lineage>
</organism>
<dbReference type="EMBL" id="AUZX01013440">
    <property type="protein sequence ID" value="EQD35553.1"/>
    <property type="molecule type" value="Genomic_DNA"/>
</dbReference>
<reference evidence="1" key="1">
    <citation type="submission" date="2013-08" db="EMBL/GenBank/DDBJ databases">
        <authorList>
            <person name="Mendez C."/>
            <person name="Richter M."/>
            <person name="Ferrer M."/>
            <person name="Sanchez J."/>
        </authorList>
    </citation>
    <scope>NUCLEOTIDE SEQUENCE</scope>
</reference>
<sequence length="70" mass="8007">ASDLPVFREIAGDCPVYLHPLDGLGWKRALLSFLDSSSVERQSQCQRLYACRIQTWTDHFAQVDALLERL</sequence>
<evidence type="ECO:0000313" key="1">
    <source>
        <dbReference type="EMBL" id="EQD35553.1"/>
    </source>
</evidence>